<dbReference type="AlphaFoldDB" id="A0A1I7EWT5"/>
<dbReference type="InterPro" id="IPR019546">
    <property type="entry name" value="TAT_signal_bac_arc"/>
</dbReference>
<evidence type="ECO:0000313" key="3">
    <source>
        <dbReference type="EMBL" id="SFU28349.1"/>
    </source>
</evidence>
<dbReference type="InterPro" id="IPR014177">
    <property type="entry name" value="Formate_DH_TAT-contain"/>
</dbReference>
<protein>
    <submittedName>
        <fullName evidence="3">Formate dehydrogenase region TAT target</fullName>
    </submittedName>
</protein>
<dbReference type="NCBIfam" id="TIGR01409">
    <property type="entry name" value="TAT_signal_seq"/>
    <property type="match status" value="1"/>
</dbReference>
<dbReference type="STRING" id="463301.SAMN04487955_10150"/>
<name>A0A1I7EWT5_9GAMM</name>
<feature type="chain" id="PRO_5011625209" evidence="2">
    <location>
        <begin position="38"/>
        <end position="67"/>
    </location>
</feature>
<dbReference type="PIRSF" id="PIRSF036704">
    <property type="entry name" value="UCP036704"/>
    <property type="match status" value="1"/>
</dbReference>
<reference evidence="4" key="1">
    <citation type="submission" date="2016-10" db="EMBL/GenBank/DDBJ databases">
        <authorList>
            <person name="Varghese N."/>
            <person name="Submissions S."/>
        </authorList>
    </citation>
    <scope>NUCLEOTIDE SEQUENCE [LARGE SCALE GENOMIC DNA]</scope>
    <source>
        <strain evidence="4">CGMCC 1.6981</strain>
    </source>
</reference>
<proteinExistence type="predicted"/>
<dbReference type="PROSITE" id="PS51318">
    <property type="entry name" value="TAT"/>
    <property type="match status" value="1"/>
</dbReference>
<evidence type="ECO:0000313" key="4">
    <source>
        <dbReference type="Proteomes" id="UP000198693"/>
    </source>
</evidence>
<organism evidence="3 4">
    <name type="scientific">Halomonas korlensis</name>
    <dbReference type="NCBI Taxonomy" id="463301"/>
    <lineage>
        <taxon>Bacteria</taxon>
        <taxon>Pseudomonadati</taxon>
        <taxon>Pseudomonadota</taxon>
        <taxon>Gammaproteobacteria</taxon>
        <taxon>Oceanospirillales</taxon>
        <taxon>Halomonadaceae</taxon>
        <taxon>Halomonas</taxon>
    </lineage>
</organism>
<dbReference type="NCBIfam" id="TIGR02811">
    <property type="entry name" value="formate_TAT"/>
    <property type="match status" value="1"/>
</dbReference>
<gene>
    <name evidence="3" type="ORF">SAMN04487955_10150</name>
</gene>
<sequence>MQKTRNPERRRFLKTLGVGTAAAGAAAAVGHVTLAQAETKATAPAPDASSNYRETDHIRAFYATLRD</sequence>
<accession>A0A1I7EWT5</accession>
<dbReference type="EMBL" id="FPBP01000001">
    <property type="protein sequence ID" value="SFU28349.1"/>
    <property type="molecule type" value="Genomic_DNA"/>
</dbReference>
<dbReference type="RefSeq" id="WP_089791743.1">
    <property type="nucleotide sequence ID" value="NZ_FPBP01000001.1"/>
</dbReference>
<feature type="signal peptide" evidence="2">
    <location>
        <begin position="1"/>
        <end position="37"/>
    </location>
</feature>
<evidence type="ECO:0000256" key="2">
    <source>
        <dbReference type="SAM" id="SignalP"/>
    </source>
</evidence>
<dbReference type="Proteomes" id="UP000198693">
    <property type="component" value="Unassembled WGS sequence"/>
</dbReference>
<dbReference type="InterPro" id="IPR006311">
    <property type="entry name" value="TAT_signal"/>
</dbReference>
<dbReference type="OrthoDB" id="6173795at2"/>
<evidence type="ECO:0000256" key="1">
    <source>
        <dbReference type="ARBA" id="ARBA00022729"/>
    </source>
</evidence>
<keyword evidence="4" id="KW-1185">Reference proteome</keyword>
<keyword evidence="1 2" id="KW-0732">Signal</keyword>